<feature type="transmembrane region" description="Helical" evidence="6">
    <location>
        <begin position="43"/>
        <end position="61"/>
    </location>
</feature>
<keyword evidence="6" id="KW-0813">Transport</keyword>
<sequence length="245" mass="25976">MRRYGGTLLVGAIGSPLLYLLGLGLGLAAVIDATVADGANGPVDYVTFVAPALLVTAGVSVTQEEFTYTVMGGFKWHKTFFAINASPVSPRQLLGGMVLAVTFRILLVTGVYYLAIVLFGAVDRPLLGALTVLTGALAALAFGLPLLAYSASLTEDKGQFALVQRFIFMPLFLFSGTFYPLTTLPVYLQWIGWISPVWHGAELGRVLSYGAPTPGRLVVVHVGVLVALAVVGGTIAGRTFTRRLR</sequence>
<evidence type="ECO:0000256" key="5">
    <source>
        <dbReference type="ARBA" id="ARBA00023251"/>
    </source>
</evidence>
<dbReference type="InterPro" id="IPR051784">
    <property type="entry name" value="Nod_factor_ABC_transporter"/>
</dbReference>
<comment type="similarity">
    <text evidence="6">Belongs to the ABC-2 integral membrane protein family.</text>
</comment>
<evidence type="ECO:0000259" key="7">
    <source>
        <dbReference type="PROSITE" id="PS51012"/>
    </source>
</evidence>
<dbReference type="InterPro" id="IPR047817">
    <property type="entry name" value="ABC2_TM_bact-type"/>
</dbReference>
<dbReference type="EMBL" id="VENP01000010">
    <property type="protein sequence ID" value="TNU76203.1"/>
    <property type="molecule type" value="Genomic_DNA"/>
</dbReference>
<gene>
    <name evidence="8" type="ORF">FH969_04410</name>
</gene>
<dbReference type="GO" id="GO:0046677">
    <property type="term" value="P:response to antibiotic"/>
    <property type="evidence" value="ECO:0007669"/>
    <property type="project" value="UniProtKB-KW"/>
</dbReference>
<dbReference type="GO" id="GO:0043190">
    <property type="term" value="C:ATP-binding cassette (ABC) transporter complex"/>
    <property type="evidence" value="ECO:0007669"/>
    <property type="project" value="InterPro"/>
</dbReference>
<dbReference type="InterPro" id="IPR013525">
    <property type="entry name" value="ABC2_TM"/>
</dbReference>
<keyword evidence="2 6" id="KW-0812">Transmembrane</keyword>
<dbReference type="Proteomes" id="UP000313849">
    <property type="component" value="Unassembled WGS sequence"/>
</dbReference>
<reference evidence="8 9" key="1">
    <citation type="submission" date="2019-06" db="EMBL/GenBank/DDBJ databases">
        <title>Draft genome sequence of Miniimonas arenae KCTC 19750T isolated from sea sand.</title>
        <authorList>
            <person name="Park S.-J."/>
        </authorList>
    </citation>
    <scope>NUCLEOTIDE SEQUENCE [LARGE SCALE GENOMIC DNA]</scope>
    <source>
        <strain evidence="8 9">KCTC 19750</strain>
    </source>
</reference>
<name>A0A5C5BDG9_9MICO</name>
<feature type="transmembrane region" description="Helical" evidence="6">
    <location>
        <begin position="93"/>
        <end position="120"/>
    </location>
</feature>
<evidence type="ECO:0000256" key="3">
    <source>
        <dbReference type="ARBA" id="ARBA00022989"/>
    </source>
</evidence>
<dbReference type="PANTHER" id="PTHR43229:SF2">
    <property type="entry name" value="NODULATION PROTEIN J"/>
    <property type="match status" value="1"/>
</dbReference>
<evidence type="ECO:0000256" key="4">
    <source>
        <dbReference type="ARBA" id="ARBA00023136"/>
    </source>
</evidence>
<feature type="transmembrane region" description="Helical" evidence="6">
    <location>
        <begin position="126"/>
        <end position="148"/>
    </location>
</feature>
<keyword evidence="4 6" id="KW-0472">Membrane</keyword>
<dbReference type="PROSITE" id="PS51012">
    <property type="entry name" value="ABC_TM2"/>
    <property type="match status" value="1"/>
</dbReference>
<comment type="caution">
    <text evidence="8">The sequence shown here is derived from an EMBL/GenBank/DDBJ whole genome shotgun (WGS) entry which is preliminary data.</text>
</comment>
<evidence type="ECO:0000256" key="1">
    <source>
        <dbReference type="ARBA" id="ARBA00004141"/>
    </source>
</evidence>
<dbReference type="GO" id="GO:0140359">
    <property type="term" value="F:ABC-type transporter activity"/>
    <property type="evidence" value="ECO:0007669"/>
    <property type="project" value="InterPro"/>
</dbReference>
<feature type="transmembrane region" description="Helical" evidence="6">
    <location>
        <begin position="7"/>
        <end position="31"/>
    </location>
</feature>
<dbReference type="AlphaFoldDB" id="A0A5C5BDG9"/>
<dbReference type="PIRSF" id="PIRSF006648">
    <property type="entry name" value="DrrB"/>
    <property type="match status" value="1"/>
</dbReference>
<evidence type="ECO:0000313" key="8">
    <source>
        <dbReference type="EMBL" id="TNU76203.1"/>
    </source>
</evidence>
<evidence type="ECO:0000256" key="6">
    <source>
        <dbReference type="RuleBase" id="RU361157"/>
    </source>
</evidence>
<keyword evidence="3 6" id="KW-1133">Transmembrane helix</keyword>
<dbReference type="PANTHER" id="PTHR43229">
    <property type="entry name" value="NODULATION PROTEIN J"/>
    <property type="match status" value="1"/>
</dbReference>
<feature type="transmembrane region" description="Helical" evidence="6">
    <location>
        <begin position="160"/>
        <end position="181"/>
    </location>
</feature>
<accession>A0A5C5BDG9</accession>
<proteinExistence type="inferred from homology"/>
<organism evidence="8 9">
    <name type="scientific">Miniimonas arenae</name>
    <dbReference type="NCBI Taxonomy" id="676201"/>
    <lineage>
        <taxon>Bacteria</taxon>
        <taxon>Bacillati</taxon>
        <taxon>Actinomycetota</taxon>
        <taxon>Actinomycetes</taxon>
        <taxon>Micrococcales</taxon>
        <taxon>Beutenbergiaceae</taxon>
        <taxon>Miniimonas</taxon>
    </lineage>
</organism>
<comment type="subcellular location">
    <subcellularLocation>
        <location evidence="6">Cell membrane</location>
        <topology evidence="6">Multi-pass membrane protein</topology>
    </subcellularLocation>
    <subcellularLocation>
        <location evidence="1">Membrane</location>
        <topology evidence="1">Multi-pass membrane protein</topology>
    </subcellularLocation>
</comment>
<feature type="transmembrane region" description="Helical" evidence="6">
    <location>
        <begin position="217"/>
        <end position="237"/>
    </location>
</feature>
<keyword evidence="5" id="KW-0046">Antibiotic resistance</keyword>
<evidence type="ECO:0000313" key="9">
    <source>
        <dbReference type="Proteomes" id="UP000313849"/>
    </source>
</evidence>
<feature type="domain" description="ABC transmembrane type-2" evidence="7">
    <location>
        <begin position="7"/>
        <end position="243"/>
    </location>
</feature>
<dbReference type="OrthoDB" id="9778589at2"/>
<keyword evidence="9" id="KW-1185">Reference proteome</keyword>
<evidence type="ECO:0000256" key="2">
    <source>
        <dbReference type="ARBA" id="ARBA00022692"/>
    </source>
</evidence>
<dbReference type="Pfam" id="PF01061">
    <property type="entry name" value="ABC2_membrane"/>
    <property type="match status" value="1"/>
</dbReference>
<keyword evidence="6" id="KW-1003">Cell membrane</keyword>
<protein>
    <recommendedName>
        <fullName evidence="6">Transport permease protein</fullName>
    </recommendedName>
</protein>
<dbReference type="InterPro" id="IPR000412">
    <property type="entry name" value="ABC_2_transport"/>
</dbReference>
<dbReference type="PRINTS" id="PR00164">
    <property type="entry name" value="ABC2TRNSPORT"/>
</dbReference>